<evidence type="ECO:0000256" key="1">
    <source>
        <dbReference type="SAM" id="MobiDB-lite"/>
    </source>
</evidence>
<sequence length="95" mass="9967">MAGYTNMGCLSLSRAAKETDKEEKFTNCARDLHCCAAFESSSNPAGILGWTKGPQWEAAGSLAAGSAAFPSSSRNPVQLPSQVSPSLSMNTQTPR</sequence>
<gene>
    <name evidence="2" type="ORF">PoMZ_12781</name>
</gene>
<organism evidence="2 3">
    <name type="scientific">Pyricularia oryzae</name>
    <name type="common">Rice blast fungus</name>
    <name type="synonym">Magnaporthe oryzae</name>
    <dbReference type="NCBI Taxonomy" id="318829"/>
    <lineage>
        <taxon>Eukaryota</taxon>
        <taxon>Fungi</taxon>
        <taxon>Dikarya</taxon>
        <taxon>Ascomycota</taxon>
        <taxon>Pezizomycotina</taxon>
        <taxon>Sordariomycetes</taxon>
        <taxon>Sordariomycetidae</taxon>
        <taxon>Magnaporthales</taxon>
        <taxon>Pyriculariaceae</taxon>
        <taxon>Pyricularia</taxon>
    </lineage>
</organism>
<evidence type="ECO:0000313" key="3">
    <source>
        <dbReference type="Proteomes" id="UP000294847"/>
    </source>
</evidence>
<reference evidence="2 3" key="1">
    <citation type="journal article" date="2019" name="Mol. Biol. Evol.">
        <title>Blast fungal genomes show frequent chromosomal changes, gene gains and losses, and effector gene turnover.</title>
        <authorList>
            <person name="Gomez Luciano L.B."/>
            <person name="Jason Tsai I."/>
            <person name="Chuma I."/>
            <person name="Tosa Y."/>
            <person name="Chen Y.H."/>
            <person name="Li J.Y."/>
            <person name="Li M.Y."/>
            <person name="Jade Lu M.Y."/>
            <person name="Nakayashiki H."/>
            <person name="Li W.H."/>
        </authorList>
    </citation>
    <scope>NUCLEOTIDE SEQUENCE [LARGE SCALE GENOMIC DNA]</scope>
    <source>
        <strain evidence="2">MZ5-1-6</strain>
    </source>
</reference>
<proteinExistence type="predicted"/>
<feature type="region of interest" description="Disordered" evidence="1">
    <location>
        <begin position="65"/>
        <end position="95"/>
    </location>
</feature>
<dbReference type="AlphaFoldDB" id="A0A4P7NTJ2"/>
<accession>A0A4P7NTJ2</accession>
<feature type="compositionally biased region" description="Polar residues" evidence="1">
    <location>
        <begin position="74"/>
        <end position="95"/>
    </location>
</feature>
<dbReference type="EMBL" id="CP034210">
    <property type="protein sequence ID" value="QBZ65817.1"/>
    <property type="molecule type" value="Genomic_DNA"/>
</dbReference>
<evidence type="ECO:0000313" key="2">
    <source>
        <dbReference type="EMBL" id="QBZ65817.1"/>
    </source>
</evidence>
<protein>
    <submittedName>
        <fullName evidence="2">Uncharacterized protein</fullName>
    </submittedName>
</protein>
<name>A0A4P7NTJ2_PYROR</name>
<dbReference type="Proteomes" id="UP000294847">
    <property type="component" value="Chromosome 7"/>
</dbReference>